<dbReference type="GO" id="GO:0004029">
    <property type="term" value="F:aldehyde dehydrogenase (NAD+) activity"/>
    <property type="evidence" value="ECO:0007669"/>
    <property type="project" value="TreeGrafter"/>
</dbReference>
<evidence type="ECO:0000259" key="1">
    <source>
        <dbReference type="Pfam" id="PF13460"/>
    </source>
</evidence>
<sequence>MKTVSILGCGWYGKALGLALLKEGFTVKGSTTSSEKLTDFAAIGIKPYLINLSAEGIAYDPDFFDCDVLIISIPPNIRKTSGDDFIQKIERLIEVIKKHQAAQVIYISSTGVYGDDQGVVDEQTIPQPDTESGKIMYEAEKLLQQASGFKITVIRFGGLVGPNRHPGRFFAGKKDIPNGQSPVNLIHLDDAVCITLSLIAKQAYGHVFNACSPDHPHKADFYRMATQHFGAELPQFKDELISSKVVNCLNANKVLKYKFKVTDWWTVYGA</sequence>
<dbReference type="GO" id="GO:0005737">
    <property type="term" value="C:cytoplasm"/>
    <property type="evidence" value="ECO:0007669"/>
    <property type="project" value="TreeGrafter"/>
</dbReference>
<dbReference type="EMBL" id="WWEO01000042">
    <property type="protein sequence ID" value="NCD70218.1"/>
    <property type="molecule type" value="Genomic_DNA"/>
</dbReference>
<evidence type="ECO:0000313" key="2">
    <source>
        <dbReference type="EMBL" id="NCD70218.1"/>
    </source>
</evidence>
<gene>
    <name evidence="2" type="ORF">GSY63_12690</name>
</gene>
<dbReference type="PANTHER" id="PTHR48079:SF6">
    <property type="entry name" value="NAD(P)-BINDING DOMAIN-CONTAINING PROTEIN-RELATED"/>
    <property type="match status" value="1"/>
</dbReference>
<dbReference type="AlphaFoldDB" id="A0A965ZFQ8"/>
<dbReference type="InterPro" id="IPR036291">
    <property type="entry name" value="NAD(P)-bd_dom_sf"/>
</dbReference>
<dbReference type="SUPFAM" id="SSF51735">
    <property type="entry name" value="NAD(P)-binding Rossmann-fold domains"/>
    <property type="match status" value="1"/>
</dbReference>
<dbReference type="RefSeq" id="WP_166586181.1">
    <property type="nucleotide sequence ID" value="NZ_WWEO01000042.1"/>
</dbReference>
<evidence type="ECO:0000313" key="3">
    <source>
        <dbReference type="Proteomes" id="UP000638732"/>
    </source>
</evidence>
<accession>A0A965ZFQ8</accession>
<comment type="caution">
    <text evidence="2">The sequence shown here is derived from an EMBL/GenBank/DDBJ whole genome shotgun (WGS) entry which is preliminary data.</text>
</comment>
<proteinExistence type="predicted"/>
<dbReference type="InterPro" id="IPR016040">
    <property type="entry name" value="NAD(P)-bd_dom"/>
</dbReference>
<dbReference type="InterPro" id="IPR051783">
    <property type="entry name" value="NAD(P)-dependent_oxidoreduct"/>
</dbReference>
<dbReference type="Pfam" id="PF13460">
    <property type="entry name" value="NAD_binding_10"/>
    <property type="match status" value="1"/>
</dbReference>
<dbReference type="CDD" id="cd05266">
    <property type="entry name" value="SDR_a4"/>
    <property type="match status" value="1"/>
</dbReference>
<keyword evidence="3" id="KW-1185">Reference proteome</keyword>
<dbReference type="Proteomes" id="UP000638732">
    <property type="component" value="Unassembled WGS sequence"/>
</dbReference>
<feature type="domain" description="NAD(P)-binding" evidence="1">
    <location>
        <begin position="10"/>
        <end position="168"/>
    </location>
</feature>
<protein>
    <submittedName>
        <fullName evidence="2">NAD(P)H-binding protein</fullName>
    </submittedName>
</protein>
<reference evidence="2" key="2">
    <citation type="submission" date="2020-10" db="EMBL/GenBank/DDBJ databases">
        <title>Mucilaginibacter sp. nov., isolated from soil.</title>
        <authorList>
            <person name="Jeon C.O."/>
        </authorList>
    </citation>
    <scope>NUCLEOTIDE SEQUENCE</scope>
    <source>
        <strain evidence="2">R11</strain>
    </source>
</reference>
<organism evidence="2 3">
    <name type="scientific">Mucilaginibacter agri</name>
    <dbReference type="NCBI Taxonomy" id="2695265"/>
    <lineage>
        <taxon>Bacteria</taxon>
        <taxon>Pseudomonadati</taxon>
        <taxon>Bacteroidota</taxon>
        <taxon>Sphingobacteriia</taxon>
        <taxon>Sphingobacteriales</taxon>
        <taxon>Sphingobacteriaceae</taxon>
        <taxon>Mucilaginibacter</taxon>
    </lineage>
</organism>
<name>A0A965ZFQ8_9SPHI</name>
<dbReference type="Gene3D" id="3.40.50.720">
    <property type="entry name" value="NAD(P)-binding Rossmann-like Domain"/>
    <property type="match status" value="1"/>
</dbReference>
<dbReference type="PANTHER" id="PTHR48079">
    <property type="entry name" value="PROTEIN YEEZ"/>
    <property type="match status" value="1"/>
</dbReference>
<reference evidence="2" key="1">
    <citation type="submission" date="2020-01" db="EMBL/GenBank/DDBJ databases">
        <authorList>
            <person name="Seo Y.L."/>
        </authorList>
    </citation>
    <scope>NUCLEOTIDE SEQUENCE</scope>
    <source>
        <strain evidence="2">R11</strain>
    </source>
</reference>